<dbReference type="OrthoDB" id="12890at2"/>
<evidence type="ECO:0000256" key="1">
    <source>
        <dbReference type="ARBA" id="ARBA00001966"/>
    </source>
</evidence>
<dbReference type="Gene3D" id="3.90.460.10">
    <property type="entry name" value="Ferredoxin thioredoxin reductase catalytic beta subunit"/>
    <property type="match status" value="1"/>
</dbReference>
<keyword evidence="9" id="KW-0411">Iron-sulfur</keyword>
<dbReference type="PANTHER" id="PTHR35113">
    <property type="entry name" value="FERREDOXIN-THIOREDOXIN REDUCTASE CATALYTIC CHAIN, CHLOROPLASTIC"/>
    <property type="match status" value="1"/>
</dbReference>
<keyword evidence="6" id="KW-0479">Metal-binding</keyword>
<evidence type="ECO:0000256" key="10">
    <source>
        <dbReference type="ARBA" id="ARBA00023157"/>
    </source>
</evidence>
<dbReference type="InterPro" id="IPR004209">
    <property type="entry name" value="FTR_bsu"/>
</dbReference>
<evidence type="ECO:0000256" key="6">
    <source>
        <dbReference type="ARBA" id="ARBA00022723"/>
    </source>
</evidence>
<keyword evidence="8" id="KW-0408">Iron</keyword>
<evidence type="ECO:0000313" key="15">
    <source>
        <dbReference type="Proteomes" id="UP000219036"/>
    </source>
</evidence>
<comment type="function">
    <text evidence="2">Catalytic subunit of the ferredoxin-thioredoxin reductase (FTR), which catalyzes the two-electron reduction of thioredoxins by the electrons provided by reduced ferredoxin.</text>
</comment>
<dbReference type="AlphaFoldDB" id="A0A285N2E9"/>
<keyword evidence="7" id="KW-0560">Oxidoreductase</keyword>
<dbReference type="GO" id="GO:0016730">
    <property type="term" value="F:oxidoreductase activity, acting on iron-sulfur proteins as donors"/>
    <property type="evidence" value="ECO:0007669"/>
    <property type="project" value="InterPro"/>
</dbReference>
<keyword evidence="5" id="KW-0004">4Fe-4S</keyword>
<accession>A0A285N2E9</accession>
<dbReference type="GO" id="GO:0046872">
    <property type="term" value="F:metal ion binding"/>
    <property type="evidence" value="ECO:0007669"/>
    <property type="project" value="UniProtKB-KW"/>
</dbReference>
<dbReference type="EMBL" id="OBEI01000001">
    <property type="protein sequence ID" value="SNZ02196.1"/>
    <property type="molecule type" value="Genomic_DNA"/>
</dbReference>
<evidence type="ECO:0000256" key="4">
    <source>
        <dbReference type="ARBA" id="ARBA00012358"/>
    </source>
</evidence>
<evidence type="ECO:0000256" key="12">
    <source>
        <dbReference type="ARBA" id="ARBA00030295"/>
    </source>
</evidence>
<evidence type="ECO:0000256" key="2">
    <source>
        <dbReference type="ARBA" id="ARBA00003945"/>
    </source>
</evidence>
<comment type="subunit">
    <text evidence="11">Heterodimer of subunit A (variable subunit) and subunit B (catalytic subunit). Heterodimeric FTR forms a complex with ferredoxin and thioredoxin.</text>
</comment>
<keyword evidence="10" id="KW-1015">Disulfide bond</keyword>
<dbReference type="SUPFAM" id="SSF57662">
    <property type="entry name" value="Ferredoxin thioredoxin reductase (FTR), catalytic beta chain"/>
    <property type="match status" value="1"/>
</dbReference>
<name>A0A285N2E9_9AQUI</name>
<dbReference type="InterPro" id="IPR036644">
    <property type="entry name" value="FTR_bsu_sf"/>
</dbReference>
<proteinExistence type="inferred from homology"/>
<evidence type="ECO:0000256" key="5">
    <source>
        <dbReference type="ARBA" id="ARBA00022485"/>
    </source>
</evidence>
<evidence type="ECO:0000313" key="14">
    <source>
        <dbReference type="EMBL" id="SNZ02196.1"/>
    </source>
</evidence>
<comment type="similarity">
    <text evidence="3">Belongs to the ferredoxin thioredoxin reductase beta subunit family.</text>
</comment>
<evidence type="ECO:0000256" key="11">
    <source>
        <dbReference type="ARBA" id="ARBA00026011"/>
    </source>
</evidence>
<comment type="catalytic activity">
    <reaction evidence="13">
        <text>[thioredoxin]-disulfide + 2 reduced [2Fe-2S]-[ferredoxin] + 2 H(+) = [thioredoxin]-dithiol + 2 oxidized [2Fe-2S]-[ferredoxin]</text>
        <dbReference type="Rhea" id="RHEA:42336"/>
        <dbReference type="Rhea" id="RHEA-COMP:10000"/>
        <dbReference type="Rhea" id="RHEA-COMP:10001"/>
        <dbReference type="Rhea" id="RHEA-COMP:10698"/>
        <dbReference type="Rhea" id="RHEA-COMP:10700"/>
        <dbReference type="ChEBI" id="CHEBI:15378"/>
        <dbReference type="ChEBI" id="CHEBI:29950"/>
        <dbReference type="ChEBI" id="CHEBI:33737"/>
        <dbReference type="ChEBI" id="CHEBI:33738"/>
        <dbReference type="ChEBI" id="CHEBI:50058"/>
        <dbReference type="EC" id="1.8.7.2"/>
    </reaction>
</comment>
<sequence length="161" mass="18564">MIKAKPETLEKMKKFAETFSEKSGTVVNPNKEAAEAVISGLAAHVDELGKPLCPCNFYPDKQEEVKKRRWICACNEMQIFKYCHCLLFTTEEGLPITEYLPEWHEGRQIYGLVKDPTPDKGRALSKPDKIYEALKEYVEEHNLDIPDEEIRKFAEETAKKK</sequence>
<dbReference type="RefSeq" id="WP_096999259.1">
    <property type="nucleotide sequence ID" value="NZ_OBEI01000001.1"/>
</dbReference>
<reference evidence="15" key="1">
    <citation type="submission" date="2017-09" db="EMBL/GenBank/DDBJ databases">
        <authorList>
            <person name="Varghese N."/>
            <person name="Submissions S."/>
        </authorList>
    </citation>
    <scope>NUCLEOTIDE SEQUENCE [LARGE SCALE GENOMIC DNA]</scope>
    <source>
        <strain evidence="15">DSM 15103</strain>
    </source>
</reference>
<comment type="cofactor">
    <cofactor evidence="1">
        <name>[4Fe-4S] cluster</name>
        <dbReference type="ChEBI" id="CHEBI:49883"/>
    </cofactor>
</comment>
<protein>
    <recommendedName>
        <fullName evidence="4">ferredoxin:thioredoxin reductase</fullName>
        <ecNumber evidence="4">1.8.7.2</ecNumber>
    </recommendedName>
    <alternativeName>
        <fullName evidence="12">Ferredoxin-thioredoxin reductase subunit B</fullName>
    </alternativeName>
</protein>
<evidence type="ECO:0000256" key="9">
    <source>
        <dbReference type="ARBA" id="ARBA00023014"/>
    </source>
</evidence>
<dbReference type="EC" id="1.8.7.2" evidence="4"/>
<dbReference type="Pfam" id="PF02943">
    <property type="entry name" value="FeThRed_B"/>
    <property type="match status" value="1"/>
</dbReference>
<evidence type="ECO:0000256" key="3">
    <source>
        <dbReference type="ARBA" id="ARBA00007941"/>
    </source>
</evidence>
<evidence type="ECO:0000256" key="8">
    <source>
        <dbReference type="ARBA" id="ARBA00023004"/>
    </source>
</evidence>
<gene>
    <name evidence="14" type="ORF">SAMN06265182_0046</name>
</gene>
<organism evidence="14 15">
    <name type="scientific">Persephonella hydrogeniphila</name>
    <dbReference type="NCBI Taxonomy" id="198703"/>
    <lineage>
        <taxon>Bacteria</taxon>
        <taxon>Pseudomonadati</taxon>
        <taxon>Aquificota</taxon>
        <taxon>Aquificia</taxon>
        <taxon>Aquificales</taxon>
        <taxon>Hydrogenothermaceae</taxon>
        <taxon>Persephonella</taxon>
    </lineage>
</organism>
<dbReference type="PANTHER" id="PTHR35113:SF1">
    <property type="entry name" value="FERREDOXIN-THIOREDOXIN REDUCTASE CATALYTIC CHAIN, CHLOROPLASTIC"/>
    <property type="match status" value="1"/>
</dbReference>
<dbReference type="Proteomes" id="UP000219036">
    <property type="component" value="Unassembled WGS sequence"/>
</dbReference>
<dbReference type="GO" id="GO:0051539">
    <property type="term" value="F:4 iron, 4 sulfur cluster binding"/>
    <property type="evidence" value="ECO:0007669"/>
    <property type="project" value="UniProtKB-KW"/>
</dbReference>
<evidence type="ECO:0000256" key="13">
    <source>
        <dbReference type="ARBA" id="ARBA00048150"/>
    </source>
</evidence>
<keyword evidence="15" id="KW-1185">Reference proteome</keyword>
<evidence type="ECO:0000256" key="7">
    <source>
        <dbReference type="ARBA" id="ARBA00023002"/>
    </source>
</evidence>